<name>A0A4P2QBN3_SORCE</name>
<dbReference type="PRINTS" id="PR00344">
    <property type="entry name" value="BCTRLSENSOR"/>
</dbReference>
<dbReference type="CDD" id="cd00082">
    <property type="entry name" value="HisKA"/>
    <property type="match status" value="1"/>
</dbReference>
<evidence type="ECO:0000313" key="16">
    <source>
        <dbReference type="Proteomes" id="UP000295781"/>
    </source>
</evidence>
<gene>
    <name evidence="15" type="primary">resE</name>
    <name evidence="15" type="ORF">SOCEGT47_076960</name>
</gene>
<dbReference type="InterPro" id="IPR003594">
    <property type="entry name" value="HATPase_dom"/>
</dbReference>
<dbReference type="InterPro" id="IPR003661">
    <property type="entry name" value="HisK_dim/P_dom"/>
</dbReference>
<dbReference type="SMART" id="SM00304">
    <property type="entry name" value="HAMP"/>
    <property type="match status" value="1"/>
</dbReference>
<evidence type="ECO:0000256" key="2">
    <source>
        <dbReference type="ARBA" id="ARBA00004370"/>
    </source>
</evidence>
<evidence type="ECO:0000256" key="3">
    <source>
        <dbReference type="ARBA" id="ARBA00012438"/>
    </source>
</evidence>
<dbReference type="EC" id="2.7.13.3" evidence="3"/>
<feature type="transmembrane region" description="Helical" evidence="12">
    <location>
        <begin position="250"/>
        <end position="271"/>
    </location>
</feature>
<evidence type="ECO:0000259" key="14">
    <source>
        <dbReference type="PROSITE" id="PS50885"/>
    </source>
</evidence>
<dbReference type="InterPro" id="IPR036890">
    <property type="entry name" value="HATPase_C_sf"/>
</dbReference>
<dbReference type="GO" id="GO:0016020">
    <property type="term" value="C:membrane"/>
    <property type="evidence" value="ECO:0007669"/>
    <property type="project" value="UniProtKB-SubCell"/>
</dbReference>
<evidence type="ECO:0000313" key="15">
    <source>
        <dbReference type="EMBL" id="AUX27117.1"/>
    </source>
</evidence>
<dbReference type="PROSITE" id="PS50885">
    <property type="entry name" value="HAMP"/>
    <property type="match status" value="1"/>
</dbReference>
<dbReference type="PANTHER" id="PTHR43065:SF10">
    <property type="entry name" value="PEROXIDE STRESS-ACTIVATED HISTIDINE KINASE MAK3"/>
    <property type="match status" value="1"/>
</dbReference>
<feature type="domain" description="HAMP" evidence="14">
    <location>
        <begin position="275"/>
        <end position="327"/>
    </location>
</feature>
<keyword evidence="7 15" id="KW-0418">Kinase</keyword>
<dbReference type="SUPFAM" id="SSF55874">
    <property type="entry name" value="ATPase domain of HSP90 chaperone/DNA topoisomerase II/histidine kinase"/>
    <property type="match status" value="1"/>
</dbReference>
<feature type="compositionally biased region" description="Low complexity" evidence="11">
    <location>
        <begin position="203"/>
        <end position="221"/>
    </location>
</feature>
<reference evidence="15 16" key="1">
    <citation type="submission" date="2015-09" db="EMBL/GenBank/DDBJ databases">
        <title>Sorangium comparison.</title>
        <authorList>
            <person name="Zaburannyi N."/>
            <person name="Bunk B."/>
            <person name="Overmann J."/>
            <person name="Mueller R."/>
        </authorList>
    </citation>
    <scope>NUCLEOTIDE SEQUENCE [LARGE SCALE GENOMIC DNA]</scope>
    <source>
        <strain evidence="15 16">So ceGT47</strain>
    </source>
</reference>
<dbReference type="Gene3D" id="6.10.340.10">
    <property type="match status" value="1"/>
</dbReference>
<keyword evidence="12" id="KW-0472">Membrane</keyword>
<evidence type="ECO:0000256" key="11">
    <source>
        <dbReference type="SAM" id="MobiDB-lite"/>
    </source>
</evidence>
<keyword evidence="9" id="KW-0902">Two-component regulatory system</keyword>
<proteinExistence type="predicted"/>
<evidence type="ECO:0000256" key="12">
    <source>
        <dbReference type="SAM" id="Phobius"/>
    </source>
</evidence>
<keyword evidence="4" id="KW-0597">Phosphoprotein</keyword>
<protein>
    <recommendedName>
        <fullName evidence="3">histidine kinase</fullName>
        <ecNumber evidence="3">2.7.13.3</ecNumber>
    </recommendedName>
</protein>
<keyword evidence="5" id="KW-0808">Transferase</keyword>
<dbReference type="InterPro" id="IPR004358">
    <property type="entry name" value="Sig_transdc_His_kin-like_C"/>
</dbReference>
<dbReference type="InterPro" id="IPR003660">
    <property type="entry name" value="HAMP_dom"/>
</dbReference>
<keyword evidence="12" id="KW-0812">Transmembrane</keyword>
<evidence type="ECO:0000256" key="4">
    <source>
        <dbReference type="ARBA" id="ARBA00022553"/>
    </source>
</evidence>
<keyword evidence="10" id="KW-0175">Coiled coil</keyword>
<dbReference type="Gene3D" id="3.30.565.10">
    <property type="entry name" value="Histidine kinase-like ATPase, C-terminal domain"/>
    <property type="match status" value="1"/>
</dbReference>
<dbReference type="EMBL" id="CP012670">
    <property type="protein sequence ID" value="AUX27117.1"/>
    <property type="molecule type" value="Genomic_DNA"/>
</dbReference>
<dbReference type="InterPro" id="IPR036097">
    <property type="entry name" value="HisK_dim/P_sf"/>
</dbReference>
<evidence type="ECO:0000256" key="5">
    <source>
        <dbReference type="ARBA" id="ARBA00022679"/>
    </source>
</evidence>
<evidence type="ECO:0000256" key="1">
    <source>
        <dbReference type="ARBA" id="ARBA00000085"/>
    </source>
</evidence>
<dbReference type="AlphaFoldDB" id="A0A4P2QBN3"/>
<keyword evidence="12" id="KW-1133">Transmembrane helix</keyword>
<dbReference type="InterPro" id="IPR005467">
    <property type="entry name" value="His_kinase_dom"/>
</dbReference>
<evidence type="ECO:0000256" key="7">
    <source>
        <dbReference type="ARBA" id="ARBA00022777"/>
    </source>
</evidence>
<comment type="subcellular location">
    <subcellularLocation>
        <location evidence="2">Membrane</location>
    </subcellularLocation>
</comment>
<dbReference type="PROSITE" id="PS50109">
    <property type="entry name" value="HIS_KIN"/>
    <property type="match status" value="1"/>
</dbReference>
<dbReference type="Pfam" id="PF00512">
    <property type="entry name" value="HisKA"/>
    <property type="match status" value="1"/>
</dbReference>
<sequence>MGRPARTAMLQAGPRPTLCHGRASRYQRGRSSEPARFRQRTAARFRQRTAGVPGEDGRQGADDTVRLGIRLQLLFALGALLVLAFVPLFFAVASLTRATLGGARASSARALGRAIAGHVVAARATRSAPDLPLLLEAQLGPDGASAIGVYDATGALLDRAGEPDVAAALPASVEAGAEATRPVRTARGGAILVIVPEHARAPAAAPPGRATAAAPPGSAPAAAPPGRAPAVGSVAVLVSTDPSTVPAAPLVRIVALYTGVVALALLVFAYFSMTRLVVRPIDALSQAARRVAGGARDLEVPRAGARELAELGASLALMTGRLRADEESLRAKIAEVERYATDLKSAQERLVRSERLASVGRLAAGLAHEIGNPIAAVLGFQELLLAGGLTKAEERDFLERMKRETERIHKILRDLLDFARPAARGARAPGGAGQAGQEPTGSVAEALEDVVSLVAPQKVFRGVELARDVAPDVPPVPLSHERLVQVLLNLLLNAADAVPRAGGRITVRAARGAGGGARIEVEDNGPGIAEEVRDTLFEPFITTKEVGEGTGLGLAVCRGLVEAAGGSIGVERGADGGARFVVLLPGAETAAGGGAKAAP</sequence>
<feature type="transmembrane region" description="Helical" evidence="12">
    <location>
        <begin position="73"/>
        <end position="93"/>
    </location>
</feature>
<keyword evidence="8" id="KW-0067">ATP-binding</keyword>
<dbReference type="Gene3D" id="1.10.287.130">
    <property type="match status" value="1"/>
</dbReference>
<feature type="domain" description="Histidine kinase" evidence="13">
    <location>
        <begin position="365"/>
        <end position="588"/>
    </location>
</feature>
<dbReference type="Pfam" id="PF02518">
    <property type="entry name" value="HATPase_c"/>
    <property type="match status" value="1"/>
</dbReference>
<evidence type="ECO:0000256" key="8">
    <source>
        <dbReference type="ARBA" id="ARBA00022840"/>
    </source>
</evidence>
<dbReference type="SMART" id="SM00388">
    <property type="entry name" value="HisKA"/>
    <property type="match status" value="1"/>
</dbReference>
<accession>A0A4P2QBN3</accession>
<evidence type="ECO:0000256" key="10">
    <source>
        <dbReference type="SAM" id="Coils"/>
    </source>
</evidence>
<evidence type="ECO:0000256" key="9">
    <source>
        <dbReference type="ARBA" id="ARBA00023012"/>
    </source>
</evidence>
<dbReference type="SUPFAM" id="SSF47384">
    <property type="entry name" value="Homodimeric domain of signal transducing histidine kinase"/>
    <property type="match status" value="1"/>
</dbReference>
<organism evidence="15 16">
    <name type="scientific">Sorangium cellulosum</name>
    <name type="common">Polyangium cellulosum</name>
    <dbReference type="NCBI Taxonomy" id="56"/>
    <lineage>
        <taxon>Bacteria</taxon>
        <taxon>Pseudomonadati</taxon>
        <taxon>Myxococcota</taxon>
        <taxon>Polyangia</taxon>
        <taxon>Polyangiales</taxon>
        <taxon>Polyangiaceae</taxon>
        <taxon>Sorangium</taxon>
    </lineage>
</organism>
<feature type="coiled-coil region" evidence="10">
    <location>
        <begin position="329"/>
        <end position="356"/>
    </location>
</feature>
<evidence type="ECO:0000259" key="13">
    <source>
        <dbReference type="PROSITE" id="PS50109"/>
    </source>
</evidence>
<dbReference type="Proteomes" id="UP000295781">
    <property type="component" value="Chromosome"/>
</dbReference>
<dbReference type="SUPFAM" id="SSF158472">
    <property type="entry name" value="HAMP domain-like"/>
    <property type="match status" value="1"/>
</dbReference>
<comment type="catalytic activity">
    <reaction evidence="1">
        <text>ATP + protein L-histidine = ADP + protein N-phospho-L-histidine.</text>
        <dbReference type="EC" id="2.7.13.3"/>
    </reaction>
</comment>
<dbReference type="Pfam" id="PF00672">
    <property type="entry name" value="HAMP"/>
    <property type="match status" value="1"/>
</dbReference>
<dbReference type="GO" id="GO:0005524">
    <property type="term" value="F:ATP binding"/>
    <property type="evidence" value="ECO:0007669"/>
    <property type="project" value="UniProtKB-KW"/>
</dbReference>
<dbReference type="CDD" id="cd06225">
    <property type="entry name" value="HAMP"/>
    <property type="match status" value="1"/>
</dbReference>
<dbReference type="GO" id="GO:0000155">
    <property type="term" value="F:phosphorelay sensor kinase activity"/>
    <property type="evidence" value="ECO:0007669"/>
    <property type="project" value="InterPro"/>
</dbReference>
<evidence type="ECO:0000256" key="6">
    <source>
        <dbReference type="ARBA" id="ARBA00022741"/>
    </source>
</evidence>
<keyword evidence="6" id="KW-0547">Nucleotide-binding</keyword>
<dbReference type="SMART" id="SM00387">
    <property type="entry name" value="HATPase_c"/>
    <property type="match status" value="1"/>
</dbReference>
<dbReference type="PANTHER" id="PTHR43065">
    <property type="entry name" value="SENSOR HISTIDINE KINASE"/>
    <property type="match status" value="1"/>
</dbReference>
<feature type="region of interest" description="Disordered" evidence="11">
    <location>
        <begin position="203"/>
        <end position="225"/>
    </location>
</feature>